<feature type="transmembrane region" description="Helical" evidence="1">
    <location>
        <begin position="20"/>
        <end position="41"/>
    </location>
</feature>
<feature type="domain" description="DUF1616" evidence="2">
    <location>
        <begin position="26"/>
        <end position="320"/>
    </location>
</feature>
<dbReference type="Proteomes" id="UP001524383">
    <property type="component" value="Unassembled WGS sequence"/>
</dbReference>
<feature type="transmembrane region" description="Helical" evidence="1">
    <location>
        <begin position="80"/>
        <end position="98"/>
    </location>
</feature>
<keyword evidence="4" id="KW-1185">Reference proteome</keyword>
<sequence>MPPEPADIVVDLLNPKLIPIDLKVALLWIIGTIGCIYIPILQDTPLRVVFALPFILFIPGYLLIAALFPSDDDLDWIERIALSFGLSIAVVPLIGLGLNYTPWGIRLDPIVTALVFFALAMAAIAAYRRLILPEEKRLRIPLREVKDGIRDELLPEESTRLDRALSIILIAAIILAIGTTIYVIVVPKEGEKFTEFYILGEKGKAADYPTNFRAGTEQFVIIGIGNHEYRNVTYTAMIYGFNQQFDTKTNTSRILSSVPIGSFTTEIAHNETVEQRFNFTIRDTKINRIQFLLFDEALPKPGLSPAELVNSSYRDLHLWISVGRAA</sequence>
<dbReference type="PIRSF" id="PIRSF018671">
    <property type="entry name" value="UCP018671"/>
    <property type="match status" value="1"/>
</dbReference>
<gene>
    <name evidence="3" type="ORF">FTO68_01890</name>
</gene>
<evidence type="ECO:0000313" key="4">
    <source>
        <dbReference type="Proteomes" id="UP001524383"/>
    </source>
</evidence>
<dbReference type="Pfam" id="PF07760">
    <property type="entry name" value="DUF1616"/>
    <property type="match status" value="1"/>
</dbReference>
<proteinExistence type="predicted"/>
<feature type="transmembrane region" description="Helical" evidence="1">
    <location>
        <begin position="164"/>
        <end position="185"/>
    </location>
</feature>
<keyword evidence="1" id="KW-1133">Transmembrane helix</keyword>
<dbReference type="InterPro" id="IPR036259">
    <property type="entry name" value="MFS_trans_sf"/>
</dbReference>
<keyword evidence="1" id="KW-0472">Membrane</keyword>
<evidence type="ECO:0000259" key="2">
    <source>
        <dbReference type="Pfam" id="PF07760"/>
    </source>
</evidence>
<dbReference type="InterPro" id="IPR014495">
    <property type="entry name" value="UCP018671"/>
</dbReference>
<organism evidence="3 4">
    <name type="scientific">Methanocalculus taiwanensis</name>
    <dbReference type="NCBI Taxonomy" id="106207"/>
    <lineage>
        <taxon>Archaea</taxon>
        <taxon>Methanobacteriati</taxon>
        <taxon>Methanobacteriota</taxon>
        <taxon>Stenosarchaea group</taxon>
        <taxon>Methanomicrobia</taxon>
        <taxon>Methanomicrobiales</taxon>
        <taxon>Methanocalculaceae</taxon>
        <taxon>Methanocalculus</taxon>
    </lineage>
</organism>
<protein>
    <submittedName>
        <fullName evidence="3">DUF1616 domain-containing protein</fullName>
    </submittedName>
</protein>
<accession>A0ABD4THR4</accession>
<dbReference type="SUPFAM" id="SSF103473">
    <property type="entry name" value="MFS general substrate transporter"/>
    <property type="match status" value="1"/>
</dbReference>
<comment type="caution">
    <text evidence="3">The sequence shown here is derived from an EMBL/GenBank/DDBJ whole genome shotgun (WGS) entry which is preliminary data.</text>
</comment>
<feature type="transmembrane region" description="Helical" evidence="1">
    <location>
        <begin position="110"/>
        <end position="127"/>
    </location>
</feature>
<dbReference type="RefSeq" id="WP_255331654.1">
    <property type="nucleotide sequence ID" value="NZ_VOTZ01000002.1"/>
</dbReference>
<keyword evidence="1" id="KW-0812">Transmembrane</keyword>
<dbReference type="InterPro" id="IPR011674">
    <property type="entry name" value="DUF1616"/>
</dbReference>
<reference evidence="3 4" key="1">
    <citation type="submission" date="2019-08" db="EMBL/GenBank/DDBJ databases">
        <authorList>
            <person name="Chen S.-C."/>
            <person name="Lai M.-C."/>
            <person name="You Y.-T."/>
        </authorList>
    </citation>
    <scope>NUCLEOTIDE SEQUENCE [LARGE SCALE GENOMIC DNA]</scope>
    <source>
        <strain evidence="3 4">P2F9704a</strain>
    </source>
</reference>
<evidence type="ECO:0000256" key="1">
    <source>
        <dbReference type="SAM" id="Phobius"/>
    </source>
</evidence>
<dbReference type="AlphaFoldDB" id="A0ABD4THR4"/>
<name>A0ABD4THR4_9EURY</name>
<evidence type="ECO:0000313" key="3">
    <source>
        <dbReference type="EMBL" id="MCQ1537744.1"/>
    </source>
</evidence>
<dbReference type="EMBL" id="VOTZ01000002">
    <property type="protein sequence ID" value="MCQ1537744.1"/>
    <property type="molecule type" value="Genomic_DNA"/>
</dbReference>
<feature type="transmembrane region" description="Helical" evidence="1">
    <location>
        <begin position="48"/>
        <end position="68"/>
    </location>
</feature>